<keyword evidence="2" id="KW-0808">Transferase</keyword>
<organism evidence="8 9">
    <name type="scientific">Kipferlia bialata</name>
    <dbReference type="NCBI Taxonomy" id="797122"/>
    <lineage>
        <taxon>Eukaryota</taxon>
        <taxon>Metamonada</taxon>
        <taxon>Carpediemonas-like organisms</taxon>
        <taxon>Kipferlia</taxon>
    </lineage>
</organism>
<proteinExistence type="predicted"/>
<dbReference type="GO" id="GO:0007059">
    <property type="term" value="P:chromosome segregation"/>
    <property type="evidence" value="ECO:0007669"/>
    <property type="project" value="TreeGrafter"/>
</dbReference>
<keyword evidence="5" id="KW-0067">ATP-binding</keyword>
<evidence type="ECO:0000256" key="3">
    <source>
        <dbReference type="ARBA" id="ARBA00022741"/>
    </source>
</evidence>
<dbReference type="GO" id="GO:0035556">
    <property type="term" value="P:intracellular signal transduction"/>
    <property type="evidence" value="ECO:0007669"/>
    <property type="project" value="TreeGrafter"/>
</dbReference>
<feature type="region of interest" description="Disordered" evidence="6">
    <location>
        <begin position="199"/>
        <end position="223"/>
    </location>
</feature>
<name>A0A9K3D3B7_9EUKA</name>
<dbReference type="PROSITE" id="PS00108">
    <property type="entry name" value="PROTEIN_KINASE_ST"/>
    <property type="match status" value="1"/>
</dbReference>
<reference evidence="8 9" key="1">
    <citation type="journal article" date="2018" name="PLoS ONE">
        <title>The draft genome of Kipferlia bialata reveals reductive genome evolution in fornicate parasites.</title>
        <authorList>
            <person name="Tanifuji G."/>
            <person name="Takabayashi S."/>
            <person name="Kume K."/>
            <person name="Takagi M."/>
            <person name="Nakayama T."/>
            <person name="Kamikawa R."/>
            <person name="Inagaki Y."/>
            <person name="Hashimoto T."/>
        </authorList>
    </citation>
    <scope>NUCLEOTIDE SEQUENCE [LARGE SCALE GENOMIC DNA]</scope>
    <source>
        <strain evidence="8">NY0173</strain>
    </source>
</reference>
<evidence type="ECO:0000256" key="4">
    <source>
        <dbReference type="ARBA" id="ARBA00022777"/>
    </source>
</evidence>
<dbReference type="GO" id="GO:0005524">
    <property type="term" value="F:ATP binding"/>
    <property type="evidence" value="ECO:0007669"/>
    <property type="project" value="UniProtKB-KW"/>
</dbReference>
<dbReference type="PANTHER" id="PTHR22974:SF23">
    <property type="entry name" value="TOUSLED-LIKE KINASE, ISOFORM G"/>
    <property type="match status" value="1"/>
</dbReference>
<dbReference type="Pfam" id="PF00069">
    <property type="entry name" value="Pkinase"/>
    <property type="match status" value="1"/>
</dbReference>
<comment type="caution">
    <text evidence="8">The sequence shown here is derived from an EMBL/GenBank/DDBJ whole genome shotgun (WGS) entry which is preliminary data.</text>
</comment>
<dbReference type="Proteomes" id="UP000265618">
    <property type="component" value="Unassembled WGS sequence"/>
</dbReference>
<protein>
    <recommendedName>
        <fullName evidence="7">Protein kinase domain-containing protein</fullName>
    </recommendedName>
</protein>
<feature type="domain" description="Protein kinase" evidence="7">
    <location>
        <begin position="1"/>
        <end position="195"/>
    </location>
</feature>
<keyword evidence="1" id="KW-0723">Serine/threonine-protein kinase</keyword>
<dbReference type="InterPro" id="IPR011009">
    <property type="entry name" value="Kinase-like_dom_sf"/>
</dbReference>
<dbReference type="GO" id="GO:0004674">
    <property type="term" value="F:protein serine/threonine kinase activity"/>
    <property type="evidence" value="ECO:0007669"/>
    <property type="project" value="UniProtKB-KW"/>
</dbReference>
<keyword evidence="9" id="KW-1185">Reference proteome</keyword>
<dbReference type="PROSITE" id="PS50011">
    <property type="entry name" value="PROTEIN_KINASE_DOM"/>
    <property type="match status" value="1"/>
</dbReference>
<evidence type="ECO:0000259" key="7">
    <source>
        <dbReference type="PROSITE" id="PS50011"/>
    </source>
</evidence>
<keyword evidence="3" id="KW-0547">Nucleotide-binding</keyword>
<evidence type="ECO:0000256" key="1">
    <source>
        <dbReference type="ARBA" id="ARBA00022527"/>
    </source>
</evidence>
<dbReference type="PANTHER" id="PTHR22974">
    <property type="entry name" value="MIXED LINEAGE PROTEIN KINASE"/>
    <property type="match status" value="1"/>
</dbReference>
<dbReference type="AlphaFoldDB" id="A0A9K3D3B7"/>
<evidence type="ECO:0000256" key="5">
    <source>
        <dbReference type="ARBA" id="ARBA00022840"/>
    </source>
</evidence>
<evidence type="ECO:0000256" key="2">
    <source>
        <dbReference type="ARBA" id="ARBA00022679"/>
    </source>
</evidence>
<dbReference type="SMART" id="SM00220">
    <property type="entry name" value="S_TKc"/>
    <property type="match status" value="1"/>
</dbReference>
<dbReference type="OrthoDB" id="346907at2759"/>
<dbReference type="InterPro" id="IPR000719">
    <property type="entry name" value="Prot_kinase_dom"/>
</dbReference>
<dbReference type="Gene3D" id="1.10.510.10">
    <property type="entry name" value="Transferase(Phosphotransferase) domain 1"/>
    <property type="match status" value="1"/>
</dbReference>
<feature type="compositionally biased region" description="Polar residues" evidence="6">
    <location>
        <begin position="206"/>
        <end position="223"/>
    </location>
</feature>
<evidence type="ECO:0000313" key="8">
    <source>
        <dbReference type="EMBL" id="GIQ86845.1"/>
    </source>
</evidence>
<sequence>MSWAVGFVSVLENCPGGDLEKSIVQRGNVTEKVAKTITRQMLLGLKCLHGLGIIHYDVKPANILFTETGVVKLADFGLAKQAPNEGANIELTSPGCGTFVYLPPECAHVGRGNREGAPPQSISVKVDIWSAGIVLFQILFGSRPQFRVFNTTFIKFDFPTNVKVSTEVKTLITRMLAADPNERPSTSEVLESEWLSLKKGSGGMKSMSQKIETSSTLTQMGQR</sequence>
<gene>
    <name evidence="8" type="ORF">KIPB_008772</name>
</gene>
<dbReference type="SUPFAM" id="SSF56112">
    <property type="entry name" value="Protein kinase-like (PK-like)"/>
    <property type="match status" value="1"/>
</dbReference>
<dbReference type="EMBL" id="BDIP01002798">
    <property type="protein sequence ID" value="GIQ86845.1"/>
    <property type="molecule type" value="Genomic_DNA"/>
</dbReference>
<keyword evidence="4" id="KW-0418">Kinase</keyword>
<dbReference type="InterPro" id="IPR008271">
    <property type="entry name" value="Ser/Thr_kinase_AS"/>
</dbReference>
<accession>A0A9K3D3B7</accession>
<evidence type="ECO:0000313" key="9">
    <source>
        <dbReference type="Proteomes" id="UP000265618"/>
    </source>
</evidence>
<evidence type="ECO:0000256" key="6">
    <source>
        <dbReference type="SAM" id="MobiDB-lite"/>
    </source>
</evidence>
<dbReference type="GO" id="GO:0005634">
    <property type="term" value="C:nucleus"/>
    <property type="evidence" value="ECO:0007669"/>
    <property type="project" value="TreeGrafter"/>
</dbReference>